<accession>A0AAD3UMR5</accession>
<dbReference type="RefSeq" id="WP_196089724.1">
    <property type="nucleotide sequence ID" value="NZ_CP089411.1"/>
</dbReference>
<evidence type="ECO:0000313" key="1">
    <source>
        <dbReference type="EMBL" id="HAU4358520.1"/>
    </source>
</evidence>
<dbReference type="Pfam" id="PF09601">
    <property type="entry name" value="DUF2459"/>
    <property type="match status" value="1"/>
</dbReference>
<protein>
    <submittedName>
        <fullName evidence="1">TIGR02117 family protein</fullName>
    </submittedName>
</protein>
<comment type="caution">
    <text evidence="1">The sequence shown here is derived from an EMBL/GenBank/DDBJ whole genome shotgun (WGS) entry which is preliminary data.</text>
</comment>
<name>A0AAD3UMR5_KLEOX</name>
<proteinExistence type="predicted"/>
<reference evidence="1" key="2">
    <citation type="submission" date="2019-09" db="EMBL/GenBank/DDBJ databases">
        <authorList>
            <consortium name="NCBI Pathogen Detection Project"/>
        </authorList>
    </citation>
    <scope>NUCLEOTIDE SEQUENCE</scope>
    <source>
        <strain evidence="1">AUSMDU00005748</strain>
    </source>
</reference>
<gene>
    <name evidence="1" type="ORF">F6W21_19540</name>
</gene>
<organism evidence="1 2">
    <name type="scientific">Klebsiella oxytoca</name>
    <dbReference type="NCBI Taxonomy" id="571"/>
    <lineage>
        <taxon>Bacteria</taxon>
        <taxon>Pseudomonadati</taxon>
        <taxon>Pseudomonadota</taxon>
        <taxon>Gammaproteobacteria</taxon>
        <taxon>Enterobacterales</taxon>
        <taxon>Enterobacteriaceae</taxon>
        <taxon>Klebsiella/Raoultella group</taxon>
        <taxon>Klebsiella</taxon>
    </lineage>
</organism>
<sequence length="221" mass="24627">MKNLLVAWIVFLLYGCATYPQAIKPMPEKPSSGPEIYLVNHGWHTGIILAANDVNKILPQLKVRFPQREQWYEIGWGDKGFYQSQEITTRLTLQAMFWSSGAVMHVVAFSGAPESYFSASAMTALSLTPGQNNSLLRYIGRSFARNERGELIPLKKGIYGDSQFYAANGRYGIFNTCNKWTAKGLESAGMAMNTSLKLTAGSVMKAVEENKGCLNRYCYPL</sequence>
<dbReference type="EMBL" id="DACXIC010000026">
    <property type="protein sequence ID" value="HAU4358520.1"/>
    <property type="molecule type" value="Genomic_DNA"/>
</dbReference>
<evidence type="ECO:0000313" key="2">
    <source>
        <dbReference type="Proteomes" id="UP000868497"/>
    </source>
</evidence>
<dbReference type="PROSITE" id="PS51257">
    <property type="entry name" value="PROKAR_LIPOPROTEIN"/>
    <property type="match status" value="1"/>
</dbReference>
<dbReference type="InterPro" id="IPR011727">
    <property type="entry name" value="CHP02117"/>
</dbReference>
<dbReference type="NCBIfam" id="TIGR02117">
    <property type="entry name" value="chp_urease_rgn"/>
    <property type="match status" value="1"/>
</dbReference>
<dbReference type="AlphaFoldDB" id="A0AAD3UMR5"/>
<dbReference type="Proteomes" id="UP000868497">
    <property type="component" value="Unassembled WGS sequence"/>
</dbReference>
<reference evidence="1" key="1">
    <citation type="journal article" date="2018" name="Genome Biol.">
        <title>SKESA: strategic k-mer extension for scrupulous assemblies.</title>
        <authorList>
            <person name="Souvorov A."/>
            <person name="Agarwala R."/>
            <person name="Lipman D.J."/>
        </authorList>
    </citation>
    <scope>NUCLEOTIDE SEQUENCE</scope>
    <source>
        <strain evidence="1">AUSMDU00005748</strain>
    </source>
</reference>